<dbReference type="Proteomes" id="UP000006034">
    <property type="component" value="Unassembled WGS sequence"/>
</dbReference>
<dbReference type="eggNOG" id="COG1896">
    <property type="taxonomic scope" value="Bacteria"/>
</dbReference>
<dbReference type="EMBL" id="ADCP02000001">
    <property type="protein sequence ID" value="EFV45332.1"/>
    <property type="molecule type" value="Genomic_DNA"/>
</dbReference>
<dbReference type="Gene3D" id="1.10.3210.10">
    <property type="entry name" value="Hypothetical protein af1432"/>
    <property type="match status" value="2"/>
</dbReference>
<comment type="caution">
    <text evidence="2">The sequence shown here is derived from an EMBL/GenBank/DDBJ whole genome shotgun (WGS) entry which is preliminary data.</text>
</comment>
<dbReference type="SUPFAM" id="SSF109604">
    <property type="entry name" value="HD-domain/PDEase-like"/>
    <property type="match status" value="2"/>
</dbReference>
<protein>
    <recommendedName>
        <fullName evidence="1">HD domain-containing protein</fullName>
    </recommendedName>
</protein>
<dbReference type="STRING" id="563192.HMPREF0179_00865"/>
<dbReference type="OrthoDB" id="48898at2"/>
<accession>E5Y3V4</accession>
<dbReference type="AlphaFoldDB" id="E5Y3V4"/>
<organism evidence="2 3">
    <name type="scientific">Bilophila wadsworthia (strain 3_1_6)</name>
    <dbReference type="NCBI Taxonomy" id="563192"/>
    <lineage>
        <taxon>Bacteria</taxon>
        <taxon>Pseudomonadati</taxon>
        <taxon>Thermodesulfobacteriota</taxon>
        <taxon>Desulfovibrionia</taxon>
        <taxon>Desulfovibrionales</taxon>
        <taxon>Desulfovibrionaceae</taxon>
        <taxon>Bilophila</taxon>
    </lineage>
</organism>
<keyword evidence="3" id="KW-1185">Reference proteome</keyword>
<feature type="domain" description="HD" evidence="1">
    <location>
        <begin position="210"/>
        <end position="402"/>
    </location>
</feature>
<dbReference type="RefSeq" id="WP_005025387.1">
    <property type="nucleotide sequence ID" value="NZ_KE150238.1"/>
</dbReference>
<reference evidence="2 3" key="2">
    <citation type="submission" date="2013-04" db="EMBL/GenBank/DDBJ databases">
        <title>The Genome Sequence of Bilophila wadsworthia 3_1_6.</title>
        <authorList>
            <consortium name="The Broad Institute Genomics Platform"/>
            <person name="Earl A."/>
            <person name="Ward D."/>
            <person name="Feldgarden M."/>
            <person name="Gevers D."/>
            <person name="Sibley C."/>
            <person name="Strauss J."/>
            <person name="Allen-Vercoe E."/>
            <person name="Walker B."/>
            <person name="Young S."/>
            <person name="Zeng Q."/>
            <person name="Gargeya S."/>
            <person name="Fitzgerald M."/>
            <person name="Haas B."/>
            <person name="Abouelleil A."/>
            <person name="Allen A.W."/>
            <person name="Alvarado L."/>
            <person name="Arachchi H.M."/>
            <person name="Berlin A.M."/>
            <person name="Chapman S.B."/>
            <person name="Gainer-Dewar J."/>
            <person name="Goldberg J."/>
            <person name="Griggs A."/>
            <person name="Gujja S."/>
            <person name="Hansen M."/>
            <person name="Howarth C."/>
            <person name="Imamovic A."/>
            <person name="Ireland A."/>
            <person name="Larimer J."/>
            <person name="McCowan C."/>
            <person name="Murphy C."/>
            <person name="Pearson M."/>
            <person name="Poon T.W."/>
            <person name="Priest M."/>
            <person name="Roberts A."/>
            <person name="Saif S."/>
            <person name="Shea T."/>
            <person name="Sisk P."/>
            <person name="Sykes S."/>
            <person name="Wortman J."/>
            <person name="Nusbaum C."/>
            <person name="Birren B."/>
        </authorList>
    </citation>
    <scope>NUCLEOTIDE SEQUENCE [LARGE SCALE GENOMIC DNA]</scope>
    <source>
        <strain evidence="2 3">3_1_6</strain>
    </source>
</reference>
<sequence length="424" mass="48175">MSAIRKSLLQLMFSGSYMRRWNDKLRPVELYEIDKQAHKMIVAWMLTLLNSGGYSASDQLKLQQEVIERGLFDYLYRLVTTDIKPPVFYRICENEKDYKELTEWVLKELRPVLGAPDEGFWERLSAYHRNRDRTSLPDRILTAAHHYASGWEYNVIKPFNTFDEENQSIAESFTERLDGLTDLCGVNELIQGHAFFSDSPTALGRFAKLCGQLRFQIRWADTPRVPETSVLGHMFLVAGYAYFFSLSLGACPARRINNFFAGLFHDLPELLTRDIITPVKRSVNQLPSLLRAYELQELERRVFGPLSAGGHDRLVERLRYYLGLVGEGVTSEFDETIRDSSGQVRCLGSFDALHANGNEDGLDPKDGTLLKVCDNLAAFIEAHSSVRTGISSPNLHEAIARIRGDFRHRSLGPLSLGTIIADFD</sequence>
<dbReference type="HOGENOM" id="CLU_672030_0_0_7"/>
<proteinExistence type="predicted"/>
<dbReference type="Pfam" id="PF13023">
    <property type="entry name" value="HD_3"/>
    <property type="match status" value="1"/>
</dbReference>
<evidence type="ECO:0000313" key="3">
    <source>
        <dbReference type="Proteomes" id="UP000006034"/>
    </source>
</evidence>
<gene>
    <name evidence="2" type="ORF">HMPREF0179_00865</name>
</gene>
<evidence type="ECO:0000313" key="2">
    <source>
        <dbReference type="EMBL" id="EFV45332.1"/>
    </source>
</evidence>
<dbReference type="GeneID" id="78086001"/>
<reference evidence="2 3" key="1">
    <citation type="submission" date="2010-10" db="EMBL/GenBank/DDBJ databases">
        <authorList>
            <consortium name="The Broad Institute Genome Sequencing Platform"/>
            <person name="Ward D."/>
            <person name="Earl A."/>
            <person name="Feldgarden M."/>
            <person name="Young S.K."/>
            <person name="Gargeya S."/>
            <person name="Zeng Q."/>
            <person name="Alvarado L."/>
            <person name="Berlin A."/>
            <person name="Bochicchio J."/>
            <person name="Chapman S.B."/>
            <person name="Chen Z."/>
            <person name="Freedman E."/>
            <person name="Gellesch M."/>
            <person name="Goldberg J."/>
            <person name="Griggs A."/>
            <person name="Gujja S."/>
            <person name="Heilman E."/>
            <person name="Heiman D."/>
            <person name="Howarth C."/>
            <person name="Mehta T."/>
            <person name="Neiman D."/>
            <person name="Pearson M."/>
            <person name="Roberts A."/>
            <person name="Saif S."/>
            <person name="Shea T."/>
            <person name="Shenoy N."/>
            <person name="Sisk P."/>
            <person name="Stolte C."/>
            <person name="Sykes S."/>
            <person name="White J."/>
            <person name="Yandava C."/>
            <person name="Allen-Vercoe E."/>
            <person name="Sibley C."/>
            <person name="Ambrose C.E."/>
            <person name="Strauss J."/>
            <person name="Daigneault M."/>
            <person name="Haas B."/>
            <person name="Nusbaum C."/>
            <person name="Birren B."/>
        </authorList>
    </citation>
    <scope>NUCLEOTIDE SEQUENCE [LARGE SCALE GENOMIC DNA]</scope>
    <source>
        <strain evidence="2 3">3_1_6</strain>
    </source>
</reference>
<dbReference type="InterPro" id="IPR006674">
    <property type="entry name" value="HD_domain"/>
</dbReference>
<name>E5Y3V4_BILW3</name>
<evidence type="ECO:0000259" key="1">
    <source>
        <dbReference type="Pfam" id="PF13023"/>
    </source>
</evidence>